<comment type="subcellular location">
    <subcellularLocation>
        <location evidence="1">Golgi apparatus</location>
    </subcellularLocation>
</comment>
<feature type="region of interest" description="Disordered" evidence="5">
    <location>
        <begin position="1159"/>
        <end position="1189"/>
    </location>
</feature>
<feature type="domain" description="Phage tail tape measure protein" evidence="6">
    <location>
        <begin position="328"/>
        <end position="517"/>
    </location>
</feature>
<dbReference type="PANTHER" id="PTHR18921">
    <property type="entry name" value="MYOSIN HEAVY CHAIN - RELATED"/>
    <property type="match status" value="1"/>
</dbReference>
<evidence type="ECO:0000256" key="1">
    <source>
        <dbReference type="ARBA" id="ARBA00004555"/>
    </source>
</evidence>
<dbReference type="GO" id="GO:0007030">
    <property type="term" value="P:Golgi organization"/>
    <property type="evidence" value="ECO:0007669"/>
    <property type="project" value="TreeGrafter"/>
</dbReference>
<dbReference type="HOGENOM" id="CLU_238075_0_0_9"/>
<evidence type="ECO:0000313" key="8">
    <source>
        <dbReference type="Proteomes" id="UP000029500"/>
    </source>
</evidence>
<dbReference type="GO" id="GO:0005737">
    <property type="term" value="C:cytoplasm"/>
    <property type="evidence" value="ECO:0007669"/>
    <property type="project" value="GOC"/>
</dbReference>
<proteinExistence type="predicted"/>
<feature type="compositionally biased region" description="Basic and acidic residues" evidence="5">
    <location>
        <begin position="1160"/>
        <end position="1189"/>
    </location>
</feature>
<protein>
    <submittedName>
        <fullName evidence="7">Transglycosylase</fullName>
    </submittedName>
</protein>
<dbReference type="GO" id="GO:0006888">
    <property type="term" value="P:endoplasmic reticulum to Golgi vesicle-mediated transport"/>
    <property type="evidence" value="ECO:0007669"/>
    <property type="project" value="TreeGrafter"/>
</dbReference>
<reference evidence="7 8" key="1">
    <citation type="submission" date="2014-08" db="EMBL/GenBank/DDBJ databases">
        <title>Comparative genomics of the Paenibacillus odorifer group.</title>
        <authorList>
            <person name="den Bakker H.C."/>
            <person name="Tsai Y.-C."/>
            <person name="Martin N."/>
            <person name="Korlach J."/>
            <person name="Wiedmann M."/>
        </authorList>
    </citation>
    <scope>NUCLEOTIDE SEQUENCE [LARGE SCALE GENOMIC DNA]</scope>
    <source>
        <strain evidence="7 8">DSM 15220</strain>
    </source>
</reference>
<dbReference type="Pfam" id="PF10145">
    <property type="entry name" value="PhageMin_Tail"/>
    <property type="match status" value="1"/>
</dbReference>
<evidence type="ECO:0000313" key="7">
    <source>
        <dbReference type="EMBL" id="AIQ70357.1"/>
    </source>
</evidence>
<dbReference type="InterPro" id="IPR010090">
    <property type="entry name" value="Phage_tape_meas"/>
</dbReference>
<dbReference type="eggNOG" id="COG5283">
    <property type="taxonomic scope" value="Bacteria"/>
</dbReference>
<evidence type="ECO:0000256" key="4">
    <source>
        <dbReference type="SAM" id="Coils"/>
    </source>
</evidence>
<feature type="coiled-coil region" evidence="4">
    <location>
        <begin position="1684"/>
        <end position="1711"/>
    </location>
</feature>
<accession>A0A089MAP4</accession>
<organism evidence="7 8">
    <name type="scientific">Paenibacillus graminis</name>
    <dbReference type="NCBI Taxonomy" id="189425"/>
    <lineage>
        <taxon>Bacteria</taxon>
        <taxon>Bacillati</taxon>
        <taxon>Bacillota</taxon>
        <taxon>Bacilli</taxon>
        <taxon>Bacillales</taxon>
        <taxon>Paenibacillaceae</taxon>
        <taxon>Paenibacillus</taxon>
    </lineage>
</organism>
<feature type="coiled-coil region" evidence="4">
    <location>
        <begin position="871"/>
        <end position="932"/>
    </location>
</feature>
<name>A0A089MAP4_9BACL</name>
<keyword evidence="2" id="KW-0333">Golgi apparatus</keyword>
<keyword evidence="3 4" id="KW-0175">Coiled coil</keyword>
<sequence length="1822" mass="201202">MTDMGKDVVGARLSLDTSKMLPAFQAIDRGVKGNAETFKVLNQEITVTTKNYTSLAAAADKMVLTSDERRKKIMAESEALIKQRTAQADLLNTKKNQMDQANQIVNAKLAAQEAIVKKRYDAIEQQEREHQMRMETLQNKAAASAVKANAANGYSTSDKTRERVLMEEQNIRRKLIQLGETESQQARANAASYEQFWIKALRTREIKEAQLREKVLQEEQKIRRAMEQTANQTSKLSGSNIGGDMTSTTSAWASRLQQMAAHALVFNTVYRGIHEVQEALRVGLVDIESNMAGYVQTNEKYFLEYNEGTKEAVMNTKLLHDETTKFIQTAHDLGAEITDVTESARLWGRMYKDAGVVQEMVRKSTMLSTVDLVSLEDATKSMESTLAQYGVQVKDANDAAVLGGRILDSWSKVAHDTMAPAKDLGAAFERTGKIAAETGVSFDMMNGLISSGIRNTALSGENLGNMWKTVLGTIRTDKAVKEIESLGVATKEVVDGKEQWRRADDILLDLSTKVIDKNYDLTKSYADISRGVYQYAKLAASLNAGDILLGTAASIGSTGSTLEYLKVQMDTISRKAAQTKASLLEIFNNAGDDGLRKTIKDVMDAIDQLLIGLTKVPAGVFEGTAALAGLLLAYKTLRAPIMNVVTAIEVLTAAKTAETTAVTTNTVANEVNIVTSQGATLTTVQRKAATEGAVIAQGTLTTATEGATAATAAMTAAQATSTVTMAAATAGLSLLAGAIAIYIFQSGKAEKAERDRIQQMKDDEAASQQMISQYQRQIELLPKLVDAHKSLEASLQSANLSQQKQAQVKKQLDEVSQALVITLGKEGAKQLESAGYTDKAVQTQVEALNKLILKQNEARQNVLKDQQADLYDQQKQKINEITEATKELERVQKIIANPIGKALGTGEFKKDAAELEEKIKTLEQENNKLTLSITDVGVSLGQAAVEFDQFAGKAGTSSESAQDQAQVLSDLREQIEGNGTAISEMNTLLKEMTGEQSLNASAAADLILKYPQLATEIYKTADGWKFEKDAVEVLRKAKIQKAIDDLKSEKASSFNTRLAIDERLKAYGIEAEAIKSLAQLKAAVNGVTSDVLSSGDDLKYFKPAFKDKGGILDEKAKQEAAAKSELDKIYDSYAKEQIDYQNKINALSALYKDPGFGVSADKEKKEKSGKSAAEKAADKAKKDAEQAAREAAEARKEAYAEDLDNFKYIAERQNWTIDQQAAGYERLKKRHATYLAEDKDAMKQWSRDVVALSDKRYDEDKANLEKKTERMRQANLQEVEMVKVSLDFYTKEEKKSYLTAGQKAEAQKQVYDLTKQYNELRYSNSINWIDKESKKMEMAGKSKVEIINMELSAFQRMAKDKNRTAEQGFALEQSIYEQKKALIEQGFSDFQKDLNHRKAIGEVNTAQELQEWLKTQAMYRVGTEQRLEADEQVYALRQKLIEDETKTVETLGSTYKSKIESARDAAIKAIEAERDAYVAGKDAEIKAIDDLLSKQQELNADVDFATALAEKQARLALLASAVGPDGITERKQVQKDIEKLQLDHDRDLAKRSLEEQKKAIEDERDTKKAAFDRDIETAKSHYEDLISAFERFSSDTANRAEVLKNIQVLKESEKNAEILAQLDQFILDYQAKMSAINALSPSVNNAAITSIVTNGAVGVGGIAQKTSDVLEYNANKDAWDAAKKSGNKAEMERLAARNEELRKKYGIIKDTGKLQSFKEGGKILGPRGESVMVKGHAGEIVMNERQQDNLLKLMNFRMPSLNFSMPQFSMPAASGGSNPQQIHNHFELSSGDNYFENQSDIKVYWNERDNFVRRAQARSGAK</sequence>
<dbReference type="Proteomes" id="UP000029500">
    <property type="component" value="Chromosome"/>
</dbReference>
<evidence type="ECO:0000259" key="6">
    <source>
        <dbReference type="Pfam" id="PF10145"/>
    </source>
</evidence>
<dbReference type="PANTHER" id="PTHR18921:SF2">
    <property type="entry name" value="THYROID RECEPTOR-INTERACTING PROTEIN 11"/>
    <property type="match status" value="1"/>
</dbReference>
<gene>
    <name evidence="7" type="ORF">PGRAT_24030</name>
</gene>
<dbReference type="GO" id="GO:0031267">
    <property type="term" value="F:small GTPase binding"/>
    <property type="evidence" value="ECO:0007669"/>
    <property type="project" value="TreeGrafter"/>
</dbReference>
<dbReference type="EMBL" id="CP009287">
    <property type="protein sequence ID" value="AIQ70357.1"/>
    <property type="molecule type" value="Genomic_DNA"/>
</dbReference>
<evidence type="ECO:0000256" key="5">
    <source>
        <dbReference type="SAM" id="MobiDB-lite"/>
    </source>
</evidence>
<feature type="coiled-coil region" evidence="4">
    <location>
        <begin position="1546"/>
        <end position="1573"/>
    </location>
</feature>
<keyword evidence="8" id="KW-1185">Reference proteome</keyword>
<dbReference type="STRING" id="189425.PGRAT_24030"/>
<evidence type="ECO:0000256" key="3">
    <source>
        <dbReference type="ARBA" id="ARBA00023054"/>
    </source>
</evidence>
<evidence type="ECO:0000256" key="2">
    <source>
        <dbReference type="ARBA" id="ARBA00023034"/>
    </source>
</evidence>
<dbReference type="KEGG" id="pgm:PGRAT_24030"/>